<organism evidence="2 3">
    <name type="scientific">Podospora pseudocomata</name>
    <dbReference type="NCBI Taxonomy" id="2093779"/>
    <lineage>
        <taxon>Eukaryota</taxon>
        <taxon>Fungi</taxon>
        <taxon>Dikarya</taxon>
        <taxon>Ascomycota</taxon>
        <taxon>Pezizomycotina</taxon>
        <taxon>Sordariomycetes</taxon>
        <taxon>Sordariomycetidae</taxon>
        <taxon>Sordariales</taxon>
        <taxon>Podosporaceae</taxon>
        <taxon>Podospora</taxon>
    </lineage>
</organism>
<reference evidence="2 3" key="1">
    <citation type="journal article" date="2023" name="bioRxiv">
        <title>High-quality genome assemblies of four members of thePodospora anserinaspecies complex.</title>
        <authorList>
            <person name="Ament-Velasquez S.L."/>
            <person name="Vogan A.A."/>
            <person name="Wallerman O."/>
            <person name="Hartmann F."/>
            <person name="Gautier V."/>
            <person name="Silar P."/>
            <person name="Giraud T."/>
            <person name="Johannesson H."/>
        </authorList>
    </citation>
    <scope>NUCLEOTIDE SEQUENCE [LARGE SCALE GENOMIC DNA]</scope>
    <source>
        <strain evidence="2 3">CBS 415.72m</strain>
    </source>
</reference>
<feature type="region of interest" description="Disordered" evidence="1">
    <location>
        <begin position="43"/>
        <end position="65"/>
    </location>
</feature>
<name>A0ABR0G3T8_9PEZI</name>
<dbReference type="RefSeq" id="XP_062739374.1">
    <property type="nucleotide sequence ID" value="XM_062884300.1"/>
</dbReference>
<evidence type="ECO:0000313" key="2">
    <source>
        <dbReference type="EMBL" id="KAK4650399.1"/>
    </source>
</evidence>
<accession>A0ABR0G3T8</accession>
<evidence type="ECO:0000313" key="3">
    <source>
        <dbReference type="Proteomes" id="UP001323405"/>
    </source>
</evidence>
<dbReference type="Proteomes" id="UP001323405">
    <property type="component" value="Unassembled WGS sequence"/>
</dbReference>
<dbReference type="GeneID" id="87904126"/>
<comment type="caution">
    <text evidence="2">The sequence shown here is derived from an EMBL/GenBank/DDBJ whole genome shotgun (WGS) entry which is preliminary data.</text>
</comment>
<dbReference type="EMBL" id="JAFFHA010000009">
    <property type="protein sequence ID" value="KAK4650399.1"/>
    <property type="molecule type" value="Genomic_DNA"/>
</dbReference>
<proteinExistence type="predicted"/>
<gene>
    <name evidence="2" type="ORF">QC762_0109610</name>
</gene>
<protein>
    <submittedName>
        <fullName evidence="2">Uncharacterized protein</fullName>
    </submittedName>
</protein>
<evidence type="ECO:0000256" key="1">
    <source>
        <dbReference type="SAM" id="MobiDB-lite"/>
    </source>
</evidence>
<keyword evidence="3" id="KW-1185">Reference proteome</keyword>
<sequence>MPYSYLAEVWGQAAQPYANQFSACVQESIDLIPKVSRLPQPLSTTPGHPFHSGEAPPREFKPSSTKSLTIPSTLAIYPIRLCHLPLHLCELLLFFLYKPFPSPIPIPLPGALSANATEAQLRCQTSSDLGAGFKKRRYLHFSPAPHKA</sequence>